<gene>
    <name evidence="3" type="ORF">IPH26_18995</name>
</gene>
<protein>
    <submittedName>
        <fullName evidence="3">Uncharacterized protein</fullName>
    </submittedName>
</protein>
<dbReference type="SUPFAM" id="SSF50199">
    <property type="entry name" value="Staphylococcal nuclease"/>
    <property type="match status" value="1"/>
</dbReference>
<keyword evidence="2" id="KW-0732">Signal</keyword>
<feature type="compositionally biased region" description="Basic residues" evidence="1">
    <location>
        <begin position="39"/>
        <end position="58"/>
    </location>
</feature>
<dbReference type="EMBL" id="JADJEV010000005">
    <property type="protein sequence ID" value="MBK6974924.1"/>
    <property type="molecule type" value="Genomic_DNA"/>
</dbReference>
<name>A0A9D7E692_9PROT</name>
<feature type="compositionally biased region" description="Low complexity" evidence="1">
    <location>
        <begin position="24"/>
        <end position="38"/>
    </location>
</feature>
<evidence type="ECO:0000256" key="2">
    <source>
        <dbReference type="SAM" id="SignalP"/>
    </source>
</evidence>
<comment type="caution">
    <text evidence="3">The sequence shown here is derived from an EMBL/GenBank/DDBJ whole genome shotgun (WGS) entry which is preliminary data.</text>
</comment>
<feature type="region of interest" description="Disordered" evidence="1">
    <location>
        <begin position="24"/>
        <end position="76"/>
    </location>
</feature>
<evidence type="ECO:0000256" key="1">
    <source>
        <dbReference type="SAM" id="MobiDB-lite"/>
    </source>
</evidence>
<evidence type="ECO:0000313" key="4">
    <source>
        <dbReference type="Proteomes" id="UP000807785"/>
    </source>
</evidence>
<dbReference type="InterPro" id="IPR035437">
    <property type="entry name" value="SNase_OB-fold_sf"/>
</dbReference>
<organism evidence="3 4">
    <name type="scientific">Candidatus Methylophosphatis roskildensis</name>
    <dbReference type="NCBI Taxonomy" id="2899263"/>
    <lineage>
        <taxon>Bacteria</taxon>
        <taxon>Pseudomonadati</taxon>
        <taxon>Pseudomonadota</taxon>
        <taxon>Betaproteobacteria</taxon>
        <taxon>Nitrosomonadales</taxon>
        <taxon>Sterolibacteriaceae</taxon>
        <taxon>Candidatus Methylophosphatis</taxon>
    </lineage>
</organism>
<feature type="chain" id="PRO_5039577525" evidence="2">
    <location>
        <begin position="23"/>
        <end position="171"/>
    </location>
</feature>
<proteinExistence type="predicted"/>
<accession>A0A9D7E692</accession>
<sequence>MKIRWLPVVLAVMFALPSFDVAARGKSSGKTSASAKGKSTAKAKGARSGRGKHSRVRRAPPPPMVQGEGAATPAKADPVISRNIPARAYAADGQSFYLNGERIRVRGVPFIGPDGSELAKQRLQKALDSGDVTLAETGVDKDGNTIAIVQVNGRDVADLLLLDEIRSGNLP</sequence>
<dbReference type="Proteomes" id="UP000807785">
    <property type="component" value="Unassembled WGS sequence"/>
</dbReference>
<dbReference type="AlphaFoldDB" id="A0A9D7E692"/>
<evidence type="ECO:0000313" key="3">
    <source>
        <dbReference type="EMBL" id="MBK6974924.1"/>
    </source>
</evidence>
<reference evidence="3" key="1">
    <citation type="submission" date="2020-10" db="EMBL/GenBank/DDBJ databases">
        <title>Connecting structure to function with the recovery of over 1000 high-quality activated sludge metagenome-assembled genomes encoding full-length rRNA genes using long-read sequencing.</title>
        <authorList>
            <person name="Singleton C.M."/>
            <person name="Petriglieri F."/>
            <person name="Kristensen J.M."/>
            <person name="Kirkegaard R.H."/>
            <person name="Michaelsen T.Y."/>
            <person name="Andersen M.H."/>
            <person name="Karst S.M."/>
            <person name="Dueholm M.S."/>
            <person name="Nielsen P.H."/>
            <person name="Albertsen M."/>
        </authorList>
    </citation>
    <scope>NUCLEOTIDE SEQUENCE</scope>
    <source>
        <strain evidence="3">Bjer_18-Q3-R1-45_BAT3C.347</strain>
    </source>
</reference>
<feature type="signal peptide" evidence="2">
    <location>
        <begin position="1"/>
        <end position="22"/>
    </location>
</feature>